<keyword evidence="3" id="KW-1185">Reference proteome</keyword>
<feature type="signal peptide" evidence="1">
    <location>
        <begin position="1"/>
        <end position="24"/>
    </location>
</feature>
<feature type="chain" id="PRO_5034546244" evidence="1">
    <location>
        <begin position="25"/>
        <end position="84"/>
    </location>
</feature>
<proteinExistence type="predicted"/>
<accession>A0A8C8YQI3</accession>
<name>A0A8C8YQI3_PROSS</name>
<evidence type="ECO:0000256" key="1">
    <source>
        <dbReference type="SAM" id="SignalP"/>
    </source>
</evidence>
<dbReference type="Proteomes" id="UP000694414">
    <property type="component" value="Unplaced"/>
</dbReference>
<gene>
    <name evidence="2" type="primary">WFDC11</name>
</gene>
<dbReference type="Ensembl" id="ENSPSMT00000003738.1">
    <property type="protein sequence ID" value="ENSPSMP00000003085.1"/>
    <property type="gene ID" value="ENSPSMG00000002515.1"/>
</dbReference>
<protein>
    <submittedName>
        <fullName evidence="2">WAP four-disulfide core domain 11</fullName>
    </submittedName>
</protein>
<organism evidence="2 3">
    <name type="scientific">Prolemur simus</name>
    <name type="common">Greater bamboo lemur</name>
    <name type="synonym">Hapalemur simus</name>
    <dbReference type="NCBI Taxonomy" id="1328070"/>
    <lineage>
        <taxon>Eukaryota</taxon>
        <taxon>Metazoa</taxon>
        <taxon>Chordata</taxon>
        <taxon>Craniata</taxon>
        <taxon>Vertebrata</taxon>
        <taxon>Euteleostomi</taxon>
        <taxon>Mammalia</taxon>
        <taxon>Eutheria</taxon>
        <taxon>Euarchontoglires</taxon>
        <taxon>Primates</taxon>
        <taxon>Strepsirrhini</taxon>
        <taxon>Lemuriformes</taxon>
        <taxon>Lemuridae</taxon>
        <taxon>Prolemur</taxon>
    </lineage>
</organism>
<reference evidence="2" key="1">
    <citation type="submission" date="2025-08" db="UniProtKB">
        <authorList>
            <consortium name="Ensembl"/>
        </authorList>
    </citation>
    <scope>IDENTIFICATION</scope>
</reference>
<reference evidence="2" key="2">
    <citation type="submission" date="2025-09" db="UniProtKB">
        <authorList>
            <consortium name="Ensembl"/>
        </authorList>
    </citation>
    <scope>IDENTIFICATION</scope>
</reference>
<dbReference type="AlphaFoldDB" id="A0A8C8YQI3"/>
<evidence type="ECO:0000313" key="2">
    <source>
        <dbReference type="Ensembl" id="ENSPSMP00000003085.1"/>
    </source>
</evidence>
<keyword evidence="1" id="KW-0732">Signal</keyword>
<dbReference type="GeneTree" id="ENSGT00940000163115"/>
<evidence type="ECO:0000313" key="3">
    <source>
        <dbReference type="Proteomes" id="UP000694414"/>
    </source>
</evidence>
<sequence>VGSMKLCIPLLMTFFCVVLQSVLGGLRKYYTNELLLEECWKEPNAQECASRCSKYMRCYNRNQKCCWSHCGYICWQNDESCHDC</sequence>